<keyword evidence="3" id="KW-1185">Reference proteome</keyword>
<evidence type="ECO:0008006" key="4">
    <source>
        <dbReference type="Google" id="ProtNLM"/>
    </source>
</evidence>
<protein>
    <recommendedName>
        <fullName evidence="4">Secreted protein</fullName>
    </recommendedName>
</protein>
<organism evidence="2 3">
    <name type="scientific">Streptomyces buecherae</name>
    <dbReference type="NCBI Taxonomy" id="2763006"/>
    <lineage>
        <taxon>Bacteria</taxon>
        <taxon>Bacillati</taxon>
        <taxon>Actinomycetota</taxon>
        <taxon>Actinomycetes</taxon>
        <taxon>Kitasatosporales</taxon>
        <taxon>Streptomycetaceae</taxon>
        <taxon>Streptomyces</taxon>
    </lineage>
</organism>
<feature type="compositionally biased region" description="Low complexity" evidence="1">
    <location>
        <begin position="240"/>
        <end position="260"/>
    </location>
</feature>
<dbReference type="AlphaFoldDB" id="A0A7H8N5R2"/>
<accession>A0A7H8N5R2</accession>
<name>A0A7H8N5R2_9ACTN</name>
<feature type="compositionally biased region" description="Low complexity" evidence="1">
    <location>
        <begin position="223"/>
        <end position="233"/>
    </location>
</feature>
<dbReference type="Proteomes" id="UP000509303">
    <property type="component" value="Chromosome"/>
</dbReference>
<dbReference type="RefSeq" id="WP_176161570.1">
    <property type="nucleotide sequence ID" value="NZ_CP054929.1"/>
</dbReference>
<feature type="compositionally biased region" description="Low complexity" evidence="1">
    <location>
        <begin position="203"/>
        <end position="214"/>
    </location>
</feature>
<proteinExistence type="predicted"/>
<evidence type="ECO:0000313" key="3">
    <source>
        <dbReference type="Proteomes" id="UP000509303"/>
    </source>
</evidence>
<reference evidence="2 3" key="1">
    <citation type="submission" date="2020-06" db="EMBL/GenBank/DDBJ databases">
        <title>Genome mining for natural products.</title>
        <authorList>
            <person name="Zhang B."/>
            <person name="Shi J."/>
            <person name="Ge H."/>
        </authorList>
    </citation>
    <scope>NUCLEOTIDE SEQUENCE [LARGE SCALE GENOMIC DNA]</scope>
    <source>
        <strain evidence="2 3">NA00687</strain>
    </source>
</reference>
<feature type="region of interest" description="Disordered" evidence="1">
    <location>
        <begin position="195"/>
        <end position="304"/>
    </location>
</feature>
<dbReference type="EMBL" id="CP054929">
    <property type="protein sequence ID" value="QKW49835.1"/>
    <property type="molecule type" value="Genomic_DNA"/>
</dbReference>
<evidence type="ECO:0000313" key="2">
    <source>
        <dbReference type="EMBL" id="QKW49835.1"/>
    </source>
</evidence>
<gene>
    <name evidence="2" type="ORF">HUT08_10050</name>
</gene>
<evidence type="ECO:0000256" key="1">
    <source>
        <dbReference type="SAM" id="MobiDB-lite"/>
    </source>
</evidence>
<sequence>MEAVVAILGLFFLLCVFAGVYATVKVVKAAKRGVDRTVSQARRTVEDTKLRAKQYTQLGPVAEIAELRISLRTSMRATREALDAAASEDASLSESLALFERLSAHGHDVDDDLRRLEAEPDRSRIAARLPELRERTERVTRSADSLRWAIQDRAGRFAEDDLADLDGQIQMEAAALRHWRSERLAEDIDRAADAATGTSTPFGASGPAGPAGAPGASGGARSGAGATAAGPSSERPGKQPGTTAAASAGSGPEAGAGAHAADGHAGGDGVEGTDISGPRALTADDPRLRKTYPWQQDARPENTT</sequence>